<feature type="transmembrane region" description="Helical" evidence="9">
    <location>
        <begin position="37"/>
        <end position="60"/>
    </location>
</feature>
<evidence type="ECO:0000256" key="4">
    <source>
        <dbReference type="ARBA" id="ARBA00022475"/>
    </source>
</evidence>
<evidence type="ECO:0000313" key="11">
    <source>
        <dbReference type="RefSeq" id="XP_005111060.2"/>
    </source>
</evidence>
<feature type="transmembrane region" description="Helical" evidence="9">
    <location>
        <begin position="111"/>
        <end position="132"/>
    </location>
</feature>
<comment type="subcellular location">
    <subcellularLocation>
        <location evidence="1">Cell membrane</location>
        <topology evidence="1">Multi-pass membrane protein</topology>
    </subcellularLocation>
</comment>
<dbReference type="InterPro" id="IPR034294">
    <property type="entry name" value="Aquaporin_transptr"/>
</dbReference>
<dbReference type="Gene3D" id="1.20.1080.10">
    <property type="entry name" value="Glycerol uptake facilitator protein"/>
    <property type="match status" value="1"/>
</dbReference>
<evidence type="ECO:0000313" key="10">
    <source>
        <dbReference type="Proteomes" id="UP000694888"/>
    </source>
</evidence>
<evidence type="ECO:0000256" key="3">
    <source>
        <dbReference type="ARBA" id="ARBA00022448"/>
    </source>
</evidence>
<dbReference type="RefSeq" id="XP_005111060.2">
    <property type="nucleotide sequence ID" value="XM_005111003.3"/>
</dbReference>
<dbReference type="SUPFAM" id="SSF81338">
    <property type="entry name" value="Aquaporin-like"/>
    <property type="match status" value="1"/>
</dbReference>
<name>A0ABM0K850_APLCA</name>
<evidence type="ECO:0000256" key="7">
    <source>
        <dbReference type="ARBA" id="ARBA00023136"/>
    </source>
</evidence>
<dbReference type="PANTHER" id="PTHR19139">
    <property type="entry name" value="AQUAPORIN TRANSPORTER"/>
    <property type="match status" value="1"/>
</dbReference>
<comment type="similarity">
    <text evidence="2 8">Belongs to the MIP/aquaporin (TC 1.A.8) family.</text>
</comment>
<keyword evidence="4" id="KW-1003">Cell membrane</keyword>
<evidence type="ECO:0000256" key="2">
    <source>
        <dbReference type="ARBA" id="ARBA00006175"/>
    </source>
</evidence>
<keyword evidence="7 9" id="KW-0472">Membrane</keyword>
<accession>A0ABM0K850</accession>
<dbReference type="InterPro" id="IPR000425">
    <property type="entry name" value="MIP"/>
</dbReference>
<evidence type="ECO:0000256" key="8">
    <source>
        <dbReference type="RuleBase" id="RU000477"/>
    </source>
</evidence>
<dbReference type="Pfam" id="PF00230">
    <property type="entry name" value="MIP"/>
    <property type="match status" value="1"/>
</dbReference>
<gene>
    <name evidence="11" type="primary">LOC101850918</name>
</gene>
<evidence type="ECO:0000256" key="1">
    <source>
        <dbReference type="ARBA" id="ARBA00004651"/>
    </source>
</evidence>
<feature type="transmembrane region" description="Helical" evidence="9">
    <location>
        <begin position="156"/>
        <end position="176"/>
    </location>
</feature>
<organism evidence="10 11">
    <name type="scientific">Aplysia californica</name>
    <name type="common">California sea hare</name>
    <dbReference type="NCBI Taxonomy" id="6500"/>
    <lineage>
        <taxon>Eukaryota</taxon>
        <taxon>Metazoa</taxon>
        <taxon>Spiralia</taxon>
        <taxon>Lophotrochozoa</taxon>
        <taxon>Mollusca</taxon>
        <taxon>Gastropoda</taxon>
        <taxon>Heterobranchia</taxon>
        <taxon>Euthyneura</taxon>
        <taxon>Tectipleura</taxon>
        <taxon>Aplysiida</taxon>
        <taxon>Aplysioidea</taxon>
        <taxon>Aplysiidae</taxon>
        <taxon>Aplysia</taxon>
    </lineage>
</organism>
<dbReference type="GeneID" id="101850918"/>
<dbReference type="InterPro" id="IPR022357">
    <property type="entry name" value="MIP_CS"/>
</dbReference>
<keyword evidence="3 8" id="KW-0813">Transport</keyword>
<proteinExistence type="inferred from homology"/>
<dbReference type="PANTHER" id="PTHR19139:SF199">
    <property type="entry name" value="MIP17260P"/>
    <property type="match status" value="1"/>
</dbReference>
<dbReference type="InterPro" id="IPR023271">
    <property type="entry name" value="Aquaporin-like"/>
</dbReference>
<evidence type="ECO:0000256" key="6">
    <source>
        <dbReference type="ARBA" id="ARBA00022989"/>
    </source>
</evidence>
<feature type="transmembrane region" description="Helical" evidence="9">
    <location>
        <begin position="229"/>
        <end position="249"/>
    </location>
</feature>
<dbReference type="CDD" id="cd00333">
    <property type="entry name" value="MIP"/>
    <property type="match status" value="1"/>
</dbReference>
<sequence length="294" mass="31129">MEALYLHIANKLEAIRYGRPPAGSKIINLAELKSLEFWRAVFAEFLAQIFFVFLGGASAIDITGSGGDQLKIAFAFGLAIMALIQMIGHVSGGHINPAVSIAMAVAMNITILRAVFYVIAQVVGAIIGGYILKGLTPDGHHADLAVTGLGKDVTQAQGFGVELLLTFVLVTVIFGTTDSNRPGFGSPALLIGLTVTLGHVAGIQYTGSSMNPSRSLGSAVASDSWDDHWIYWVGPIAGGVLSAIVYKLVLNPYRGVINMDEAVEKMNGDSSFVAIPKSYFKGDSNSVKPETTHM</sequence>
<keyword evidence="5 8" id="KW-0812">Transmembrane</keyword>
<evidence type="ECO:0000256" key="9">
    <source>
        <dbReference type="SAM" id="Phobius"/>
    </source>
</evidence>
<protein>
    <submittedName>
        <fullName evidence="11">Aquaporin-5 isoform X1</fullName>
    </submittedName>
</protein>
<feature type="transmembrane region" description="Helical" evidence="9">
    <location>
        <begin position="188"/>
        <end position="207"/>
    </location>
</feature>
<feature type="transmembrane region" description="Helical" evidence="9">
    <location>
        <begin position="72"/>
        <end position="90"/>
    </location>
</feature>
<dbReference type="PROSITE" id="PS00221">
    <property type="entry name" value="MIP"/>
    <property type="match status" value="1"/>
</dbReference>
<dbReference type="Proteomes" id="UP000694888">
    <property type="component" value="Unplaced"/>
</dbReference>
<dbReference type="NCBIfam" id="TIGR00861">
    <property type="entry name" value="MIP"/>
    <property type="match status" value="1"/>
</dbReference>
<evidence type="ECO:0000256" key="5">
    <source>
        <dbReference type="ARBA" id="ARBA00022692"/>
    </source>
</evidence>
<keyword evidence="10" id="KW-1185">Reference proteome</keyword>
<reference evidence="11" key="1">
    <citation type="submission" date="2025-08" db="UniProtKB">
        <authorList>
            <consortium name="RefSeq"/>
        </authorList>
    </citation>
    <scope>IDENTIFICATION</scope>
</reference>
<keyword evidence="6 9" id="KW-1133">Transmembrane helix</keyword>
<dbReference type="PRINTS" id="PR00783">
    <property type="entry name" value="MINTRINSICP"/>
</dbReference>